<dbReference type="InterPro" id="IPR051318">
    <property type="entry name" value="Fe-S_L-Ser"/>
</dbReference>
<keyword evidence="8 11" id="KW-0411">Iron-sulfur</keyword>
<evidence type="ECO:0000256" key="9">
    <source>
        <dbReference type="ARBA" id="ARBA00023239"/>
    </source>
</evidence>
<evidence type="ECO:0000256" key="10">
    <source>
        <dbReference type="ARBA" id="ARBA00049406"/>
    </source>
</evidence>
<evidence type="ECO:0000256" key="8">
    <source>
        <dbReference type="ARBA" id="ARBA00023014"/>
    </source>
</evidence>
<dbReference type="PANTHER" id="PTHR30182">
    <property type="entry name" value="L-SERINE DEHYDRATASE"/>
    <property type="match status" value="1"/>
</dbReference>
<sequence>MRSYMDLVQAANQQKKKIGRVVLQEQASELEKTAEELFERMRANLRVMYQAVETGLKKKEHSLSGLSGGDAVKVEQRRLNGQSLVGDRLSGAVARALAVAEVNAGMGKIVAAPTAGSCGVLPGVLLTVQESGNYPEEEVVLALFTAAGLGMVVAERATLAGAEGGCQAEIGSAAAMAAAAAVELAGGTPEETAHAAAITMKSFLGLVCDPVAGLVEVPCIKRNATAAVLALTGAEMALAGVKSAIPLDEVIDTMALIGRQLPCSLRETAQGGLAATPTARKIQLTLP</sequence>
<dbReference type="PANTHER" id="PTHR30182:SF1">
    <property type="entry name" value="L-SERINE DEHYDRATASE 1"/>
    <property type="match status" value="1"/>
</dbReference>
<protein>
    <recommendedName>
        <fullName evidence="11">L-serine dehydratase</fullName>
        <ecNumber evidence="11">4.3.1.17</ecNumber>
    </recommendedName>
</protein>
<evidence type="ECO:0000256" key="2">
    <source>
        <dbReference type="ARBA" id="ARBA00004742"/>
    </source>
</evidence>
<keyword evidence="6 11" id="KW-0479">Metal-binding</keyword>
<keyword evidence="15" id="KW-1185">Reference proteome</keyword>
<evidence type="ECO:0000256" key="1">
    <source>
        <dbReference type="ARBA" id="ARBA00001966"/>
    </source>
</evidence>
<reference evidence="14" key="1">
    <citation type="submission" date="2014-11" db="EMBL/GenBank/DDBJ databases">
        <authorList>
            <person name="Hornung B.V."/>
        </authorList>
    </citation>
    <scope>NUCLEOTIDE SEQUENCE</scope>
    <source>
        <strain evidence="14">INE</strain>
    </source>
</reference>
<comment type="pathway">
    <text evidence="2">Carbohydrate biosynthesis; gluconeogenesis.</text>
</comment>
<dbReference type="NCBIfam" id="TIGR00718">
    <property type="entry name" value="sda_alpha"/>
    <property type="match status" value="1"/>
</dbReference>
<organism evidence="13">
    <name type="scientific">Acididesulfobacillus acetoxydans</name>
    <dbReference type="NCBI Taxonomy" id="1561005"/>
    <lineage>
        <taxon>Bacteria</taxon>
        <taxon>Bacillati</taxon>
        <taxon>Bacillota</taxon>
        <taxon>Clostridia</taxon>
        <taxon>Eubacteriales</taxon>
        <taxon>Peptococcaceae</taxon>
        <taxon>Acididesulfobacillus</taxon>
    </lineage>
</organism>
<feature type="domain" description="Serine dehydratase-like alpha subunit" evidence="12">
    <location>
        <begin position="14"/>
        <end position="274"/>
    </location>
</feature>
<dbReference type="GO" id="GO:0046872">
    <property type="term" value="F:metal ion binding"/>
    <property type="evidence" value="ECO:0007669"/>
    <property type="project" value="UniProtKB-KW"/>
</dbReference>
<comment type="similarity">
    <text evidence="3 11">Belongs to the iron-sulfur dependent L-serine dehydratase family.</text>
</comment>
<accession>A0A8S0VY86</accession>
<evidence type="ECO:0000259" key="12">
    <source>
        <dbReference type="Pfam" id="PF03313"/>
    </source>
</evidence>
<dbReference type="GO" id="GO:0003941">
    <property type="term" value="F:L-serine ammonia-lyase activity"/>
    <property type="evidence" value="ECO:0007669"/>
    <property type="project" value="UniProtKB-UniRule"/>
</dbReference>
<evidence type="ECO:0000313" key="13">
    <source>
        <dbReference type="EMBL" id="CAA7602743.1"/>
    </source>
</evidence>
<dbReference type="Pfam" id="PF03313">
    <property type="entry name" value="SDH_alpha"/>
    <property type="match status" value="1"/>
</dbReference>
<keyword evidence="7 11" id="KW-0408">Iron</keyword>
<reference evidence="13" key="2">
    <citation type="submission" date="2020-01" db="EMBL/GenBank/DDBJ databases">
        <authorList>
            <person name="Hornung B."/>
        </authorList>
    </citation>
    <scope>NUCLEOTIDE SEQUENCE</scope>
    <source>
        <strain evidence="13">PacBioINE</strain>
    </source>
</reference>
<evidence type="ECO:0000313" key="15">
    <source>
        <dbReference type="Proteomes" id="UP001071230"/>
    </source>
</evidence>
<keyword evidence="4 11" id="KW-0312">Gluconeogenesis</keyword>
<keyword evidence="5 11" id="KW-0004">4Fe-4S</keyword>
<dbReference type="EMBL" id="LR746496">
    <property type="protein sequence ID" value="CAA7602743.1"/>
    <property type="molecule type" value="Genomic_DNA"/>
</dbReference>
<gene>
    <name evidence="14" type="ORF">DEACI_0848</name>
    <name evidence="13" type="ORF">DEACI_3422</name>
</gene>
<dbReference type="EC" id="4.3.1.17" evidence="11"/>
<keyword evidence="9 11" id="KW-0456">Lyase</keyword>
<proteinExistence type="inferred from homology"/>
<evidence type="ECO:0000256" key="6">
    <source>
        <dbReference type="ARBA" id="ARBA00022723"/>
    </source>
</evidence>
<evidence type="ECO:0000313" key="14">
    <source>
        <dbReference type="EMBL" id="CEJ06400.1"/>
    </source>
</evidence>
<comment type="cofactor">
    <cofactor evidence="1 11">
        <name>[4Fe-4S] cluster</name>
        <dbReference type="ChEBI" id="CHEBI:49883"/>
    </cofactor>
</comment>
<dbReference type="AlphaFoldDB" id="A0A8S0VY86"/>
<comment type="catalytic activity">
    <reaction evidence="10 11">
        <text>L-serine = pyruvate + NH4(+)</text>
        <dbReference type="Rhea" id="RHEA:19169"/>
        <dbReference type="ChEBI" id="CHEBI:15361"/>
        <dbReference type="ChEBI" id="CHEBI:28938"/>
        <dbReference type="ChEBI" id="CHEBI:33384"/>
        <dbReference type="EC" id="4.3.1.17"/>
    </reaction>
</comment>
<evidence type="ECO:0000256" key="7">
    <source>
        <dbReference type="ARBA" id="ARBA00023004"/>
    </source>
</evidence>
<dbReference type="KEGG" id="aacx:DEACI_3422"/>
<dbReference type="Proteomes" id="UP000836597">
    <property type="component" value="Chromosome"/>
</dbReference>
<dbReference type="InterPro" id="IPR004642">
    <property type="entry name" value="Ser_deHydtase_asu"/>
</dbReference>
<dbReference type="InterPro" id="IPR005130">
    <property type="entry name" value="Ser_deHydtase-like_asu"/>
</dbReference>
<evidence type="ECO:0000256" key="5">
    <source>
        <dbReference type="ARBA" id="ARBA00022485"/>
    </source>
</evidence>
<dbReference type="Proteomes" id="UP001071230">
    <property type="component" value="Unassembled WGS sequence"/>
</dbReference>
<dbReference type="RefSeq" id="WP_240986064.1">
    <property type="nucleotide sequence ID" value="NZ_CDGJ01000027.1"/>
</dbReference>
<dbReference type="GO" id="GO:0006094">
    <property type="term" value="P:gluconeogenesis"/>
    <property type="evidence" value="ECO:0007669"/>
    <property type="project" value="UniProtKB-KW"/>
</dbReference>
<dbReference type="EMBL" id="CDGJ01000027">
    <property type="protein sequence ID" value="CEJ06400.1"/>
    <property type="molecule type" value="Genomic_DNA"/>
</dbReference>
<evidence type="ECO:0000256" key="4">
    <source>
        <dbReference type="ARBA" id="ARBA00022432"/>
    </source>
</evidence>
<dbReference type="GO" id="GO:0051539">
    <property type="term" value="F:4 iron, 4 sulfur cluster binding"/>
    <property type="evidence" value="ECO:0007669"/>
    <property type="project" value="UniProtKB-UniRule"/>
</dbReference>
<evidence type="ECO:0000256" key="3">
    <source>
        <dbReference type="ARBA" id="ARBA00008636"/>
    </source>
</evidence>
<name>A0A8S0VY86_9FIRM</name>
<evidence type="ECO:0000256" key="11">
    <source>
        <dbReference type="RuleBase" id="RU366059"/>
    </source>
</evidence>